<comment type="caution">
    <text evidence="2">The sequence shown here is derived from an EMBL/GenBank/DDBJ whole genome shotgun (WGS) entry which is preliminary data.</text>
</comment>
<organism evidence="2 3">
    <name type="scientific">Saccharococcus thermophilus</name>
    <dbReference type="NCBI Taxonomy" id="29396"/>
    <lineage>
        <taxon>Bacteria</taxon>
        <taxon>Bacillati</taxon>
        <taxon>Bacillota</taxon>
        <taxon>Bacilli</taxon>
        <taxon>Bacillales</taxon>
        <taxon>Anoxybacillaceae</taxon>
        <taxon>Saccharococcus</taxon>
    </lineage>
</organism>
<dbReference type="EMBL" id="JAASRS010000001">
    <property type="protein sequence ID" value="NIK15644.1"/>
    <property type="molecule type" value="Genomic_DNA"/>
</dbReference>
<reference evidence="2 3" key="1">
    <citation type="submission" date="2020-03" db="EMBL/GenBank/DDBJ databases">
        <title>Genomic Encyclopedia of Archaeal and Bacterial Type Strains, Phase II (KMG-II): from individual species to whole genera.</title>
        <authorList>
            <person name="Goeker M."/>
        </authorList>
    </citation>
    <scope>NUCLEOTIDE SEQUENCE [LARGE SCALE GENOMIC DNA]</scope>
    <source>
        <strain evidence="2 3">DSM 4749</strain>
    </source>
</reference>
<evidence type="ECO:0000313" key="2">
    <source>
        <dbReference type="EMBL" id="NIK15644.1"/>
    </source>
</evidence>
<feature type="compositionally biased region" description="Basic and acidic residues" evidence="1">
    <location>
        <begin position="56"/>
        <end position="75"/>
    </location>
</feature>
<dbReference type="Proteomes" id="UP000532769">
    <property type="component" value="Unassembled WGS sequence"/>
</dbReference>
<keyword evidence="3" id="KW-1185">Reference proteome</keyword>
<feature type="region of interest" description="Disordered" evidence="1">
    <location>
        <begin position="1"/>
        <end position="23"/>
    </location>
</feature>
<gene>
    <name evidence="2" type="ORF">BDD39_002154</name>
</gene>
<sequence>MMLPLDELTSERQPERHATSRVGRVGQHLLHSLLKRAIELFSIAPEVVDMATKKGGTAERKPFRPFDRSKVGHSG</sequence>
<feature type="compositionally biased region" description="Basic and acidic residues" evidence="1">
    <location>
        <begin position="9"/>
        <end position="18"/>
    </location>
</feature>
<name>A0A846MJ55_9BACL</name>
<accession>A0A846MJ55</accession>
<evidence type="ECO:0000313" key="3">
    <source>
        <dbReference type="Proteomes" id="UP000532769"/>
    </source>
</evidence>
<evidence type="ECO:0000256" key="1">
    <source>
        <dbReference type="SAM" id="MobiDB-lite"/>
    </source>
</evidence>
<protein>
    <submittedName>
        <fullName evidence="2">Uncharacterized protein</fullName>
    </submittedName>
</protein>
<feature type="region of interest" description="Disordered" evidence="1">
    <location>
        <begin position="54"/>
        <end position="75"/>
    </location>
</feature>
<proteinExistence type="predicted"/>
<dbReference type="AlphaFoldDB" id="A0A846MJ55"/>